<keyword evidence="9" id="KW-1185">Reference proteome</keyword>
<dbReference type="GO" id="GO:0005783">
    <property type="term" value="C:endoplasmic reticulum"/>
    <property type="evidence" value="ECO:0007669"/>
    <property type="project" value="TreeGrafter"/>
</dbReference>
<evidence type="ECO:0000256" key="2">
    <source>
        <dbReference type="ARBA" id="ARBA00009457"/>
    </source>
</evidence>
<evidence type="ECO:0000256" key="7">
    <source>
        <dbReference type="SAM" id="Phobius"/>
    </source>
</evidence>
<dbReference type="RefSeq" id="XP_067060286.1">
    <property type="nucleotide sequence ID" value="XM_067204734.1"/>
</dbReference>
<evidence type="ECO:0000256" key="3">
    <source>
        <dbReference type="ARBA" id="ARBA00022692"/>
    </source>
</evidence>
<dbReference type="PANTHER" id="PTHR10926">
    <property type="entry name" value="CELL CYCLE CONTROL PROTEIN 50"/>
    <property type="match status" value="1"/>
</dbReference>
<evidence type="ECO:0000313" key="8">
    <source>
        <dbReference type="EMBL" id="KAG5470020.1"/>
    </source>
</evidence>
<evidence type="ECO:0000256" key="4">
    <source>
        <dbReference type="ARBA" id="ARBA00022989"/>
    </source>
</evidence>
<keyword evidence="3 7" id="KW-0812">Transmembrane</keyword>
<protein>
    <submittedName>
        <fullName evidence="8">Uncharacterized protein</fullName>
    </submittedName>
</protein>
<proteinExistence type="inferred from homology"/>
<reference evidence="9" key="2">
    <citation type="journal article" date="2021" name="Sci. Data">
        <title>Chromosome-scale genome sequencing, assembly and annotation of six genomes from subfamily Leishmaniinae.</title>
        <authorList>
            <person name="Almutairi H."/>
            <person name="Urbaniak M.D."/>
            <person name="Bates M.D."/>
            <person name="Jariyapan N."/>
            <person name="Kwakye-Nuako G."/>
            <person name="Thomaz Soccol V."/>
            <person name="Al-Salem W.S."/>
            <person name="Dillon R.J."/>
            <person name="Bates P.A."/>
            <person name="Gatherer D."/>
        </authorList>
    </citation>
    <scope>NUCLEOTIDE SEQUENCE [LARGE SCALE GENOMIC DNA]</scope>
</reference>
<accession>A0A836H408</accession>
<evidence type="ECO:0000256" key="6">
    <source>
        <dbReference type="PIRNR" id="PIRNR015840"/>
    </source>
</evidence>
<keyword evidence="4 7" id="KW-1133">Transmembrane helix</keyword>
<dbReference type="InterPro" id="IPR005045">
    <property type="entry name" value="CDC50/LEM3_fam"/>
</dbReference>
<feature type="transmembrane region" description="Helical" evidence="7">
    <location>
        <begin position="331"/>
        <end position="357"/>
    </location>
</feature>
<dbReference type="SMR" id="A0A836H408"/>
<dbReference type="Proteomes" id="UP000674143">
    <property type="component" value="Unassembled WGS sequence"/>
</dbReference>
<comment type="caution">
    <text evidence="8">The sequence shown here is derived from an EMBL/GenBank/DDBJ whole genome shotgun (WGS) entry which is preliminary data.</text>
</comment>
<dbReference type="EMBL" id="JAFHLR010000032">
    <property type="protein sequence ID" value="KAG5470020.1"/>
    <property type="molecule type" value="Genomic_DNA"/>
</dbReference>
<evidence type="ECO:0000313" key="9">
    <source>
        <dbReference type="Proteomes" id="UP000674143"/>
    </source>
</evidence>
<dbReference type="GeneID" id="92358668"/>
<reference evidence="9" key="1">
    <citation type="journal article" date="2021" name="Microbiol. Resour. Announc.">
        <title>LGAAP: Leishmaniinae Genome Assembly and Annotation Pipeline.</title>
        <authorList>
            <person name="Almutairi H."/>
            <person name="Urbaniak M.D."/>
            <person name="Bates M.D."/>
            <person name="Jariyapan N."/>
            <person name="Kwakye-Nuako G."/>
            <person name="Thomaz-Soccol V."/>
            <person name="Al-Salem W.S."/>
            <person name="Dillon R.J."/>
            <person name="Bates P.A."/>
            <person name="Gatherer D."/>
        </authorList>
    </citation>
    <scope>NUCLEOTIDE SEQUENCE [LARGE SCALE GENOMIC DNA]</scope>
</reference>
<organism evidence="8 9">
    <name type="scientific">Leishmania orientalis</name>
    <dbReference type="NCBI Taxonomy" id="2249476"/>
    <lineage>
        <taxon>Eukaryota</taxon>
        <taxon>Discoba</taxon>
        <taxon>Euglenozoa</taxon>
        <taxon>Kinetoplastea</taxon>
        <taxon>Metakinetoplastina</taxon>
        <taxon>Trypanosomatida</taxon>
        <taxon>Trypanosomatidae</taxon>
        <taxon>Leishmaniinae</taxon>
        <taxon>Leishmania</taxon>
    </lineage>
</organism>
<sequence length="363" mass="40513">MARLSPKPHLKNRLEQQQLPHIYARHSPLSVSVVFFILAIAAIPIGVVIIVSGYRTVRLDYRYDHINSYKFQMGASGQFAVDFPFNGSVFSAGVKTRLPFSLQQSIGAPVYMQYRLRPLFQNFRELGSSLDFAQLRGGTDEVLKECSPFRFPGEVFGVTVPGYYNPCGAFPWSMFNDSISLYKADGTLICNGGAFTANGTSQAAGNQCRKNGIALPKDYNTRFKPPVPIPGRGPMWSAGGDPSSTDPYLHEGYYYREPGHRIPSSLDQDLMVWLDQAFTADVTKDYRIITVDLPAGDYFFEITEQYPTAAYSTQKFVQLSTRTWIGEKNHLLGALLIVMGSAAFFMAVTLLSLQYFITPGYMK</sequence>
<feature type="transmembrane region" description="Helical" evidence="7">
    <location>
        <begin position="33"/>
        <end position="54"/>
    </location>
</feature>
<dbReference type="PANTHER" id="PTHR10926:SF73">
    <property type="entry name" value="LEM3 (LIGAND-EFFECT MODULATOR 3) FAMILY _ CDC50 FAMILY"/>
    <property type="match status" value="1"/>
</dbReference>
<comment type="similarity">
    <text evidence="2 6">Belongs to the CDC50/LEM3 family.</text>
</comment>
<dbReference type="AlphaFoldDB" id="A0A836H408"/>
<dbReference type="Pfam" id="PF03381">
    <property type="entry name" value="CDC50"/>
    <property type="match status" value="1"/>
</dbReference>
<evidence type="ECO:0000256" key="5">
    <source>
        <dbReference type="ARBA" id="ARBA00023136"/>
    </source>
</evidence>
<comment type="subcellular location">
    <subcellularLocation>
        <location evidence="1">Membrane</location>
    </subcellularLocation>
</comment>
<gene>
    <name evidence="8" type="ORF">LSCM4_02710</name>
</gene>
<dbReference type="KEGG" id="loi:92358668"/>
<dbReference type="GO" id="GO:0005886">
    <property type="term" value="C:plasma membrane"/>
    <property type="evidence" value="ECO:0007669"/>
    <property type="project" value="TreeGrafter"/>
</dbReference>
<name>A0A836H408_9TRYP</name>
<dbReference type="GO" id="GO:0005794">
    <property type="term" value="C:Golgi apparatus"/>
    <property type="evidence" value="ECO:0007669"/>
    <property type="project" value="TreeGrafter"/>
</dbReference>
<dbReference type="PIRSF" id="PIRSF015840">
    <property type="entry name" value="DUF284_TM_euk"/>
    <property type="match status" value="1"/>
</dbReference>
<evidence type="ECO:0000256" key="1">
    <source>
        <dbReference type="ARBA" id="ARBA00004370"/>
    </source>
</evidence>
<keyword evidence="5 6" id="KW-0472">Membrane</keyword>